<comment type="caution">
    <text evidence="1">The sequence shown here is derived from an EMBL/GenBank/DDBJ whole genome shotgun (WGS) entry which is preliminary data.</text>
</comment>
<name>A0A430SCA2_THESC</name>
<dbReference type="Gene3D" id="3.30.1240.10">
    <property type="match status" value="1"/>
</dbReference>
<dbReference type="RefSeq" id="WP_019551285.1">
    <property type="nucleotide sequence ID" value="NZ_DAHVNI010000036.1"/>
</dbReference>
<sequence length="282" mass="29740">MVQLVFVDVDGTLVGKEGVPACVWPAVEALQSQGVRLSLITGRPGRGHALAYARRLDPMGLHVFESGAVVLAFSRDPHSPPAHPLLVEALPQEAAREAIRLARRLGLPLEGYTADGGFFIEGDSPLLKAHQELLGVVAEEADLLRLPAPLVRLQVLAEAQAPLGALMDPLPQELQAHVAESPRMPGVRFVSLTKRGVSKLSAARFVAESYGLTLAQCAMVGDGENDLELIQGVGLGIAMGNASPQVKKVAQRVVAPVEACGLAEALASLLPAIREARRGHNA</sequence>
<dbReference type="InterPro" id="IPR036412">
    <property type="entry name" value="HAD-like_sf"/>
</dbReference>
<dbReference type="GO" id="GO:0005829">
    <property type="term" value="C:cytosol"/>
    <property type="evidence" value="ECO:0007669"/>
    <property type="project" value="TreeGrafter"/>
</dbReference>
<organism evidence="1 2">
    <name type="scientific">Thermus scotoductus</name>
    <dbReference type="NCBI Taxonomy" id="37636"/>
    <lineage>
        <taxon>Bacteria</taxon>
        <taxon>Thermotogati</taxon>
        <taxon>Deinococcota</taxon>
        <taxon>Deinococci</taxon>
        <taxon>Thermales</taxon>
        <taxon>Thermaceae</taxon>
        <taxon>Thermus</taxon>
    </lineage>
</organism>
<dbReference type="AlphaFoldDB" id="A0A430SCA2"/>
<dbReference type="Proteomes" id="UP000286928">
    <property type="component" value="Unassembled WGS sequence"/>
</dbReference>
<dbReference type="Pfam" id="PF08282">
    <property type="entry name" value="Hydrolase_3"/>
    <property type="match status" value="1"/>
</dbReference>
<protein>
    <submittedName>
        <fullName evidence="1">HAD family phosphatase</fullName>
    </submittedName>
</protein>
<dbReference type="PANTHER" id="PTHR10000:SF8">
    <property type="entry name" value="HAD SUPERFAMILY HYDROLASE-LIKE, TYPE 3"/>
    <property type="match status" value="1"/>
</dbReference>
<dbReference type="PANTHER" id="PTHR10000">
    <property type="entry name" value="PHOSPHOSERINE PHOSPHATASE"/>
    <property type="match status" value="1"/>
</dbReference>
<dbReference type="SUPFAM" id="SSF56784">
    <property type="entry name" value="HAD-like"/>
    <property type="match status" value="1"/>
</dbReference>
<accession>A0A430SCA2</accession>
<dbReference type="GO" id="GO:0016791">
    <property type="term" value="F:phosphatase activity"/>
    <property type="evidence" value="ECO:0007669"/>
    <property type="project" value="TreeGrafter"/>
</dbReference>
<proteinExistence type="predicted"/>
<dbReference type="GeneID" id="93867294"/>
<evidence type="ECO:0000313" key="2">
    <source>
        <dbReference type="Proteomes" id="UP000286928"/>
    </source>
</evidence>
<gene>
    <name evidence="1" type="ORF">CSW33_03130</name>
</gene>
<dbReference type="PROSITE" id="PS01229">
    <property type="entry name" value="COF_2"/>
    <property type="match status" value="1"/>
</dbReference>
<dbReference type="GO" id="GO:0000287">
    <property type="term" value="F:magnesium ion binding"/>
    <property type="evidence" value="ECO:0007669"/>
    <property type="project" value="TreeGrafter"/>
</dbReference>
<reference evidence="1 2" key="1">
    <citation type="journal article" date="2019" name="Extremophiles">
        <title>Biogeography of thermophiles and predominance of Thermus scotoductus in domestic water heaters.</title>
        <authorList>
            <person name="Wilpiszeski R.L."/>
            <person name="Zhang Z."/>
            <person name="House C.H."/>
        </authorList>
    </citation>
    <scope>NUCLEOTIDE SEQUENCE [LARGE SCALE GENOMIC DNA]</scope>
    <source>
        <strain evidence="1 2">20_S20</strain>
    </source>
</reference>
<dbReference type="InterPro" id="IPR023214">
    <property type="entry name" value="HAD_sf"/>
</dbReference>
<evidence type="ECO:0000313" key="1">
    <source>
        <dbReference type="EMBL" id="RTH33906.1"/>
    </source>
</evidence>
<dbReference type="EMBL" id="PEMD01000066">
    <property type="protein sequence ID" value="RTH33906.1"/>
    <property type="molecule type" value="Genomic_DNA"/>
</dbReference>
<dbReference type="Gene3D" id="3.40.50.1000">
    <property type="entry name" value="HAD superfamily/HAD-like"/>
    <property type="match status" value="1"/>
</dbReference>